<sequence length="348" mass="39337">MQDILKVTFFQNSVEQYLISLAVLVIALIVVKLFEFTVLKRLKLWAGNSQGKIDARLLNNLERTLLPALYYSSFYLSLRSLTLHDSLNRASDVLGIIILTVSALRFFIASVDYGLEYLLTTKEAADRERTVKAAMPILKVMIWAVGFIFLLDNLGFQISAVVAGLGIGGIAVALAAQTLLGDLFSYVAIVFDKPFEIGDFIIIGEQLGTIEHIGIKTTRIRSLGGEQLVIANSDLTNSRIQNYKRMAERRVLFRFRVMPNTPSEQLQAIPEIVQDIIENIEHTVFDRAHFGSFGEYSLDFEVVYYVVGSDYKKYMDIQQSINLALKKELEQRNVEFAYLPKALFLKNQ</sequence>
<feature type="domain" description="Mechanosensitive ion channel MscS" evidence="8">
    <location>
        <begin position="179"/>
        <end position="245"/>
    </location>
</feature>
<dbReference type="Gene3D" id="1.10.287.1260">
    <property type="match status" value="1"/>
</dbReference>
<evidence type="ECO:0000256" key="2">
    <source>
        <dbReference type="ARBA" id="ARBA00008017"/>
    </source>
</evidence>
<evidence type="ECO:0000259" key="8">
    <source>
        <dbReference type="Pfam" id="PF00924"/>
    </source>
</evidence>
<feature type="transmembrane region" description="Helical" evidence="7">
    <location>
        <begin position="156"/>
        <end position="176"/>
    </location>
</feature>
<dbReference type="GO" id="GO:0005886">
    <property type="term" value="C:plasma membrane"/>
    <property type="evidence" value="ECO:0007669"/>
    <property type="project" value="UniProtKB-SubCell"/>
</dbReference>
<dbReference type="InterPro" id="IPR023408">
    <property type="entry name" value="MscS_beta-dom_sf"/>
</dbReference>
<dbReference type="Pfam" id="PF00924">
    <property type="entry name" value="MS_channel_2nd"/>
    <property type="match status" value="1"/>
</dbReference>
<feature type="domain" description="Mechanosensitive ion channel MscS C-terminal" evidence="9">
    <location>
        <begin position="253"/>
        <end position="336"/>
    </location>
</feature>
<dbReference type="AlphaFoldDB" id="A0A517DUF0"/>
<evidence type="ECO:0000259" key="9">
    <source>
        <dbReference type="Pfam" id="PF21082"/>
    </source>
</evidence>
<evidence type="ECO:0000256" key="7">
    <source>
        <dbReference type="SAM" id="Phobius"/>
    </source>
</evidence>
<dbReference type="RefSeq" id="WP_211367547.1">
    <property type="nucleotide sequence ID" value="NZ_CP036259.1"/>
</dbReference>
<feature type="transmembrane region" description="Helical" evidence="7">
    <location>
        <begin position="60"/>
        <end position="78"/>
    </location>
</feature>
<proteinExistence type="inferred from homology"/>
<dbReference type="SUPFAM" id="SSF82689">
    <property type="entry name" value="Mechanosensitive channel protein MscS (YggB), C-terminal domain"/>
    <property type="match status" value="1"/>
</dbReference>
<dbReference type="SUPFAM" id="SSF82861">
    <property type="entry name" value="Mechanosensitive channel protein MscS (YggB), transmembrane region"/>
    <property type="match status" value="1"/>
</dbReference>
<gene>
    <name evidence="11" type="ORF">SPTER_23180</name>
</gene>
<keyword evidence="5 7" id="KW-1133">Transmembrane helix</keyword>
<dbReference type="InterPro" id="IPR049142">
    <property type="entry name" value="MS_channel_1st"/>
</dbReference>
<dbReference type="KEGG" id="sted:SPTER_23180"/>
<dbReference type="Pfam" id="PF21088">
    <property type="entry name" value="MS_channel_1st"/>
    <property type="match status" value="1"/>
</dbReference>
<comment type="similarity">
    <text evidence="2">Belongs to the MscS (TC 1.A.23) family.</text>
</comment>
<comment type="subcellular location">
    <subcellularLocation>
        <location evidence="1">Cell membrane</location>
        <topology evidence="1">Multi-pass membrane protein</topology>
    </subcellularLocation>
</comment>
<dbReference type="Proteomes" id="UP000320776">
    <property type="component" value="Chromosome"/>
</dbReference>
<organism evidence="11 12">
    <name type="scientific">Sporomusa termitida</name>
    <dbReference type="NCBI Taxonomy" id="2377"/>
    <lineage>
        <taxon>Bacteria</taxon>
        <taxon>Bacillati</taxon>
        <taxon>Bacillota</taxon>
        <taxon>Negativicutes</taxon>
        <taxon>Selenomonadales</taxon>
        <taxon>Sporomusaceae</taxon>
        <taxon>Sporomusa</taxon>
    </lineage>
</organism>
<evidence type="ECO:0000256" key="6">
    <source>
        <dbReference type="ARBA" id="ARBA00023136"/>
    </source>
</evidence>
<name>A0A517DUF0_9FIRM</name>
<evidence type="ECO:0000256" key="1">
    <source>
        <dbReference type="ARBA" id="ARBA00004651"/>
    </source>
</evidence>
<dbReference type="InterPro" id="IPR049278">
    <property type="entry name" value="MS_channel_C"/>
</dbReference>
<dbReference type="SUPFAM" id="SSF50182">
    <property type="entry name" value="Sm-like ribonucleoproteins"/>
    <property type="match status" value="1"/>
</dbReference>
<evidence type="ECO:0000256" key="5">
    <source>
        <dbReference type="ARBA" id="ARBA00022989"/>
    </source>
</evidence>
<evidence type="ECO:0000256" key="3">
    <source>
        <dbReference type="ARBA" id="ARBA00022475"/>
    </source>
</evidence>
<protein>
    <submittedName>
        <fullName evidence="11">Mechanosensitive ion channel</fullName>
    </submittedName>
</protein>
<feature type="transmembrane region" description="Helical" evidence="7">
    <location>
        <begin position="131"/>
        <end position="150"/>
    </location>
</feature>
<keyword evidence="6 7" id="KW-0472">Membrane</keyword>
<dbReference type="GO" id="GO:0055085">
    <property type="term" value="P:transmembrane transport"/>
    <property type="evidence" value="ECO:0007669"/>
    <property type="project" value="InterPro"/>
</dbReference>
<accession>A0A517DUF0</accession>
<dbReference type="InterPro" id="IPR010920">
    <property type="entry name" value="LSM_dom_sf"/>
</dbReference>
<dbReference type="Gene3D" id="3.30.70.100">
    <property type="match status" value="1"/>
</dbReference>
<dbReference type="InterPro" id="IPR011014">
    <property type="entry name" value="MscS_channel_TM-2"/>
</dbReference>
<dbReference type="InterPro" id="IPR006685">
    <property type="entry name" value="MscS_channel_2nd"/>
</dbReference>
<dbReference type="Gene3D" id="2.30.30.60">
    <property type="match status" value="1"/>
</dbReference>
<reference evidence="11 12" key="1">
    <citation type="submission" date="2019-02" db="EMBL/GenBank/DDBJ databases">
        <title>Closed genome of Sporomusa termitida DSM 4440.</title>
        <authorList>
            <person name="Poehlein A."/>
            <person name="Daniel R."/>
        </authorList>
    </citation>
    <scope>NUCLEOTIDE SEQUENCE [LARGE SCALE GENOMIC DNA]</scope>
    <source>
        <strain evidence="11 12">DSM 4440</strain>
    </source>
</reference>
<dbReference type="Pfam" id="PF21082">
    <property type="entry name" value="MS_channel_3rd"/>
    <property type="match status" value="1"/>
</dbReference>
<keyword evidence="3" id="KW-1003">Cell membrane</keyword>
<dbReference type="InterPro" id="IPR011066">
    <property type="entry name" value="MscS_channel_C_sf"/>
</dbReference>
<evidence type="ECO:0000313" key="11">
    <source>
        <dbReference type="EMBL" id="QDR80975.1"/>
    </source>
</evidence>
<evidence type="ECO:0000259" key="10">
    <source>
        <dbReference type="Pfam" id="PF21088"/>
    </source>
</evidence>
<dbReference type="EMBL" id="CP036259">
    <property type="protein sequence ID" value="QDR80975.1"/>
    <property type="molecule type" value="Genomic_DNA"/>
</dbReference>
<feature type="transmembrane region" description="Helical" evidence="7">
    <location>
        <begin position="93"/>
        <end position="119"/>
    </location>
</feature>
<dbReference type="PANTHER" id="PTHR30566">
    <property type="entry name" value="YNAI-RELATED MECHANOSENSITIVE ION CHANNEL"/>
    <property type="match status" value="1"/>
</dbReference>
<keyword evidence="12" id="KW-1185">Reference proteome</keyword>
<feature type="transmembrane region" description="Helical" evidence="7">
    <location>
        <begin position="17"/>
        <end position="39"/>
    </location>
</feature>
<feature type="domain" description="Mechanosensitive ion channel transmembrane helices 2/3" evidence="10">
    <location>
        <begin position="137"/>
        <end position="177"/>
    </location>
</feature>
<keyword evidence="4 7" id="KW-0812">Transmembrane</keyword>
<dbReference type="PANTHER" id="PTHR30566:SF25">
    <property type="entry name" value="INNER MEMBRANE PROTEIN"/>
    <property type="match status" value="1"/>
</dbReference>
<evidence type="ECO:0000256" key="4">
    <source>
        <dbReference type="ARBA" id="ARBA00022692"/>
    </source>
</evidence>
<evidence type="ECO:0000313" key="12">
    <source>
        <dbReference type="Proteomes" id="UP000320776"/>
    </source>
</evidence>